<reference evidence="2 4" key="1">
    <citation type="submission" date="2008-03" db="EMBL/GenBank/DDBJ databases">
        <title>Annotation of Ixodes scapularis.</title>
        <authorList>
            <consortium name="Ixodes scapularis Genome Project Consortium"/>
            <person name="Caler E."/>
            <person name="Hannick L.I."/>
            <person name="Bidwell S."/>
            <person name="Joardar V."/>
            <person name="Thiagarajan M."/>
            <person name="Amedeo P."/>
            <person name="Galinsky K.J."/>
            <person name="Schobel S."/>
            <person name="Inman J."/>
            <person name="Hostetler J."/>
            <person name="Miller J."/>
            <person name="Hammond M."/>
            <person name="Megy K."/>
            <person name="Lawson D."/>
            <person name="Kodira C."/>
            <person name="Sutton G."/>
            <person name="Meyer J."/>
            <person name="Hill C.A."/>
            <person name="Birren B."/>
            <person name="Nene V."/>
            <person name="Collins F."/>
            <person name="Alarcon-Chaidez F."/>
            <person name="Wikel S."/>
            <person name="Strausberg R."/>
        </authorList>
    </citation>
    <scope>NUCLEOTIDE SEQUENCE [LARGE SCALE GENOMIC DNA]</scope>
    <source>
        <strain evidence="4">Wikel</strain>
        <strain evidence="2">Wikel colony</strain>
    </source>
</reference>
<dbReference type="EnsemblMetazoa" id="ISCW022876-RA">
    <property type="protein sequence ID" value="ISCW022876-PA"/>
    <property type="gene ID" value="ISCW022876"/>
</dbReference>
<keyword evidence="4" id="KW-1185">Reference proteome</keyword>
<keyword evidence="2" id="KW-0808">Transferase</keyword>
<dbReference type="SUPFAM" id="SSF81606">
    <property type="entry name" value="PP2C-like"/>
    <property type="match status" value="1"/>
</dbReference>
<protein>
    <submittedName>
        <fullName evidence="2">Ca(2+)/calmodulin-dependent protein kinase phosphatase, putative</fullName>
        <ecNumber evidence="2">3.1.3.16</ecNumber>
    </submittedName>
</protein>
<dbReference type="Gene3D" id="3.60.40.10">
    <property type="entry name" value="PPM-type phosphatase domain"/>
    <property type="match status" value="1"/>
</dbReference>
<name>B7QD49_IXOSC</name>
<dbReference type="GO" id="GO:0007165">
    <property type="term" value="P:signal transduction"/>
    <property type="evidence" value="ECO:0000318"/>
    <property type="project" value="GO_Central"/>
</dbReference>
<dbReference type="PaxDb" id="6945-B7QD49"/>
<dbReference type="VEuPathDB" id="VectorBase:ISCW022876"/>
<evidence type="ECO:0000313" key="4">
    <source>
        <dbReference type="Proteomes" id="UP000001555"/>
    </source>
</evidence>
<proteinExistence type="evidence at protein level"/>
<dbReference type="VEuPathDB" id="VectorBase:ISCI022876"/>
<keyword evidence="5" id="KW-1267">Proteomics identification</keyword>
<dbReference type="GO" id="GO:0051496">
    <property type="term" value="P:positive regulation of stress fiber assembly"/>
    <property type="evidence" value="ECO:0000318"/>
    <property type="project" value="GO_Central"/>
</dbReference>
<evidence type="ECO:0000313" key="3">
    <source>
        <dbReference type="EnsemblMetazoa" id="ISCW022876-PA"/>
    </source>
</evidence>
<evidence type="ECO:0000313" key="2">
    <source>
        <dbReference type="EMBL" id="EEC16771.1"/>
    </source>
</evidence>
<dbReference type="GO" id="GO:0016301">
    <property type="term" value="F:kinase activity"/>
    <property type="evidence" value="ECO:0007669"/>
    <property type="project" value="UniProtKB-KW"/>
</dbReference>
<dbReference type="Pfam" id="PF00481">
    <property type="entry name" value="PP2C"/>
    <property type="match status" value="1"/>
</dbReference>
<dbReference type="InParanoid" id="B7QD49"/>
<dbReference type="InterPro" id="IPR036457">
    <property type="entry name" value="PPM-type-like_dom_sf"/>
</dbReference>
<dbReference type="AlphaFoldDB" id="B7QD49"/>
<dbReference type="EMBL" id="ABJB010323346">
    <property type="status" value="NOT_ANNOTATED_CDS"/>
    <property type="molecule type" value="Genomic_DNA"/>
</dbReference>
<dbReference type="GO" id="GO:0004722">
    <property type="term" value="F:protein serine/threonine phosphatase activity"/>
    <property type="evidence" value="ECO:0000318"/>
    <property type="project" value="GO_Central"/>
</dbReference>
<evidence type="ECO:0007829" key="5">
    <source>
        <dbReference type="PeptideAtlas" id="B7QD49"/>
    </source>
</evidence>
<dbReference type="SMART" id="SM00332">
    <property type="entry name" value="PP2Cc"/>
    <property type="match status" value="1"/>
</dbReference>
<dbReference type="EMBL" id="ABJB010706622">
    <property type="status" value="NOT_ANNOTATED_CDS"/>
    <property type="molecule type" value="Genomic_DNA"/>
</dbReference>
<dbReference type="EC" id="3.1.3.16" evidence="2"/>
<dbReference type="PANTHER" id="PTHR13832:SF818">
    <property type="entry name" value="SD03870P"/>
    <property type="match status" value="1"/>
</dbReference>
<dbReference type="PROSITE" id="PS51746">
    <property type="entry name" value="PPM_2"/>
    <property type="match status" value="1"/>
</dbReference>
<feature type="non-terminal residue" evidence="2">
    <location>
        <position position="234"/>
    </location>
</feature>
<gene>
    <name evidence="2" type="ORF">IscW_ISCW022876</name>
</gene>
<dbReference type="InterPro" id="IPR001932">
    <property type="entry name" value="PPM-type_phosphatase-like_dom"/>
</dbReference>
<dbReference type="PANTHER" id="PTHR13832">
    <property type="entry name" value="PROTEIN PHOSPHATASE 2C"/>
    <property type="match status" value="1"/>
</dbReference>
<dbReference type="STRING" id="6945.B7QD49"/>
<keyword evidence="2" id="KW-0418">Kinase</keyword>
<accession>B7QD49</accession>
<dbReference type="HOGENOM" id="CLU_1187559_0_0_1"/>
<dbReference type="InterPro" id="IPR015655">
    <property type="entry name" value="PP2C"/>
</dbReference>
<sequence length="234" mass="25638">VHGCSSSVQLRTYEKKCAYAKVELLYQCFREDCIGASCTTLTCRPENMAICCCNNPLVTLRLAPQGMKSGCTAVCCLVREQSHLYVGWLGDSQAMLARRGVALPLVNPHKPEREDERKRIEDLGGMVVMMGIWRVNGSLAVSRAIGDAEHKPYVISEPDVLSVELDGSEDFLVLGCDGLWDQLMPQDVANRVYQAVLDDPDGAPYVSHALVQGARDLGSGDNITAIVVFLRDPH</sequence>
<dbReference type="CDD" id="cd00143">
    <property type="entry name" value="PP2Cc"/>
    <property type="match status" value="1"/>
</dbReference>
<organism>
    <name type="scientific">Ixodes scapularis</name>
    <name type="common">Black-legged tick</name>
    <name type="synonym">Deer tick</name>
    <dbReference type="NCBI Taxonomy" id="6945"/>
    <lineage>
        <taxon>Eukaryota</taxon>
        <taxon>Metazoa</taxon>
        <taxon>Ecdysozoa</taxon>
        <taxon>Arthropoda</taxon>
        <taxon>Chelicerata</taxon>
        <taxon>Arachnida</taxon>
        <taxon>Acari</taxon>
        <taxon>Parasitiformes</taxon>
        <taxon>Ixodida</taxon>
        <taxon>Ixodoidea</taxon>
        <taxon>Ixodidae</taxon>
        <taxon>Ixodinae</taxon>
        <taxon>Ixodes</taxon>
    </lineage>
</organism>
<dbReference type="OrthoDB" id="416093at2759"/>
<evidence type="ECO:0000259" key="1">
    <source>
        <dbReference type="PROSITE" id="PS51746"/>
    </source>
</evidence>
<reference evidence="3" key="2">
    <citation type="submission" date="2020-05" db="UniProtKB">
        <authorList>
            <consortium name="EnsemblMetazoa"/>
        </authorList>
    </citation>
    <scope>IDENTIFICATION</scope>
    <source>
        <strain evidence="3">wikel</strain>
    </source>
</reference>
<feature type="domain" description="PPM-type phosphatase" evidence="1">
    <location>
        <begin position="1"/>
        <end position="230"/>
    </location>
</feature>
<dbReference type="EMBL" id="DS911299">
    <property type="protein sequence ID" value="EEC16771.1"/>
    <property type="molecule type" value="Genomic_DNA"/>
</dbReference>
<dbReference type="Proteomes" id="UP000001555">
    <property type="component" value="Unassembled WGS sequence"/>
</dbReference>
<dbReference type="VEuPathDB" id="VectorBase:ISCP_010241"/>
<keyword evidence="2" id="KW-0378">Hydrolase</keyword>
<feature type="non-terminal residue" evidence="2">
    <location>
        <position position="1"/>
    </location>
</feature>